<comment type="caution">
    <text evidence="2">The sequence shown here is derived from an EMBL/GenBank/DDBJ whole genome shotgun (WGS) entry which is preliminary data.</text>
</comment>
<accession>A0ABU8QM85</accession>
<gene>
    <name evidence="2" type="ORF">V7S98_00840</name>
</gene>
<protein>
    <submittedName>
        <fullName evidence="2">Acyl carrier protein</fullName>
    </submittedName>
</protein>
<dbReference type="EMBL" id="JBBHLC010000001">
    <property type="protein sequence ID" value="MEJ5861772.1"/>
    <property type="molecule type" value="Genomic_DNA"/>
</dbReference>
<sequence>MPAHDSITTTLLRIFAAHLELEEKDLLGDLSFHELGADSMDMAEMQALVEEALGIRLPMQIPTRVVFKTVDRLVRKALAAKA</sequence>
<evidence type="ECO:0000259" key="1">
    <source>
        <dbReference type="PROSITE" id="PS50075"/>
    </source>
</evidence>
<evidence type="ECO:0000313" key="3">
    <source>
        <dbReference type="Proteomes" id="UP001380290"/>
    </source>
</evidence>
<dbReference type="InterPro" id="IPR009081">
    <property type="entry name" value="PP-bd_ACP"/>
</dbReference>
<keyword evidence="3" id="KW-1185">Reference proteome</keyword>
<reference evidence="2 3" key="1">
    <citation type="submission" date="2024-02" db="EMBL/GenBank/DDBJ databases">
        <title>Identification of pathogenicity and growth-promoting function of Pseudomonas putida variant.</title>
        <authorList>
            <person name="Sun J."/>
        </authorList>
    </citation>
    <scope>NUCLEOTIDE SEQUENCE [LARGE SCALE GENOMIC DNA]</scope>
    <source>
        <strain evidence="2 3">A03</strain>
    </source>
</reference>
<evidence type="ECO:0000313" key="2">
    <source>
        <dbReference type="EMBL" id="MEJ5861772.1"/>
    </source>
</evidence>
<proteinExistence type="predicted"/>
<feature type="domain" description="Carrier" evidence="1">
    <location>
        <begin position="5"/>
        <end position="81"/>
    </location>
</feature>
<name>A0ABU8QM85_9PSED</name>
<dbReference type="RefSeq" id="WP_339597939.1">
    <property type="nucleotide sequence ID" value="NZ_JBBHLC010000001.1"/>
</dbReference>
<dbReference type="Gene3D" id="1.10.1200.10">
    <property type="entry name" value="ACP-like"/>
    <property type="match status" value="1"/>
</dbReference>
<dbReference type="SUPFAM" id="SSF47336">
    <property type="entry name" value="ACP-like"/>
    <property type="match status" value="1"/>
</dbReference>
<dbReference type="Proteomes" id="UP001380290">
    <property type="component" value="Unassembled WGS sequence"/>
</dbReference>
<dbReference type="InterPro" id="IPR036736">
    <property type="entry name" value="ACP-like_sf"/>
</dbReference>
<organism evidence="2 3">
    <name type="scientific">Pseudomonas farsensis</name>
    <dbReference type="NCBI Taxonomy" id="2745492"/>
    <lineage>
        <taxon>Bacteria</taxon>
        <taxon>Pseudomonadati</taxon>
        <taxon>Pseudomonadota</taxon>
        <taxon>Gammaproteobacteria</taxon>
        <taxon>Pseudomonadales</taxon>
        <taxon>Pseudomonadaceae</taxon>
        <taxon>Pseudomonas</taxon>
    </lineage>
</organism>
<dbReference type="PROSITE" id="PS50075">
    <property type="entry name" value="CARRIER"/>
    <property type="match status" value="1"/>
</dbReference>
<dbReference type="Pfam" id="PF00550">
    <property type="entry name" value="PP-binding"/>
    <property type="match status" value="1"/>
</dbReference>